<reference evidence="3" key="1">
    <citation type="submission" date="2020-05" db="EMBL/GenBank/DDBJ databases">
        <title>Fertoebacter nigrum gen. nov., sp. nov., a new member of the family Rhodobacteraceae.</title>
        <authorList>
            <person name="Szuroczki S."/>
            <person name="Abbaszade G."/>
            <person name="Buni D."/>
            <person name="Schumann P."/>
            <person name="Toth E."/>
        </authorList>
    </citation>
    <scope>NUCLEOTIDE SEQUENCE</scope>
    <source>
        <strain evidence="3">RG-N-1a</strain>
    </source>
</reference>
<keyword evidence="1" id="KW-0802">TPR repeat</keyword>
<dbReference type="SUPFAM" id="SSF48452">
    <property type="entry name" value="TPR-like"/>
    <property type="match status" value="3"/>
</dbReference>
<feature type="signal peptide" evidence="2">
    <location>
        <begin position="1"/>
        <end position="26"/>
    </location>
</feature>
<feature type="chain" id="PRO_5036471014" evidence="2">
    <location>
        <begin position="27"/>
        <end position="576"/>
    </location>
</feature>
<dbReference type="Pfam" id="PF13432">
    <property type="entry name" value="TPR_16"/>
    <property type="match status" value="2"/>
</dbReference>
<dbReference type="SMART" id="SM00028">
    <property type="entry name" value="TPR"/>
    <property type="match status" value="5"/>
</dbReference>
<dbReference type="Gene3D" id="1.25.40.10">
    <property type="entry name" value="Tetratricopeptide repeat domain"/>
    <property type="match status" value="3"/>
</dbReference>
<dbReference type="EMBL" id="WHUT02000005">
    <property type="protein sequence ID" value="NUB44752.1"/>
    <property type="molecule type" value="Genomic_DNA"/>
</dbReference>
<dbReference type="Pfam" id="PF00515">
    <property type="entry name" value="TPR_1"/>
    <property type="match status" value="1"/>
</dbReference>
<dbReference type="PANTHER" id="PTHR12558:SF13">
    <property type="entry name" value="CELL DIVISION CYCLE PROTEIN 27 HOMOLOG"/>
    <property type="match status" value="1"/>
</dbReference>
<sequence length="576" mass="61306">MPKTVTQPVLALLLAAALVLPQRAAADPDAGAYLAGRIAGAGSDYRAAGMWFTRALLSDPGNLGLMESAIISRIALGEIEPAAAIAAELAGAGGESQPAIIALLADQAKRGDFAGLLEDGAAGRGIGLLIDGLVAAWAELGTGRMSEALSGFDTLAATDGMEAFGLYHKALALASVGDFEGADAILSGREGGALRVMRRGTVAHAQILSQLERNDQAIAVLDQAFGNQQDPGIDALRARLRAGETLPYDVAVNATDGLAEVFFTLATALNGEAEDGYTLLYARVAAHLRPDHTEALLLSAGLLSAQGQHDLAAETYAAIPPADPAFHVAEIGRAEALRASGKTEAALEVLQALTRSHGDLMTVHLALGDMLRREERYAEAAAAYDLAIARIGTPQRQHWSVFYSRGIAHERQKQWPEAEADFRRALELEPDQPQVLNYLGYSFVEKGENLDEALAMIERAVAARPDAGYIQDSLAWAYFQLGRYADSVAPMERASVLEPVDPVVTDHLGDVYWAVGRRLEAQFQWRRALSFEPTEAEATRIRKKLDVGLDAVRAEEGLEPVAVDVTEDDATEDNGG</sequence>
<evidence type="ECO:0000256" key="1">
    <source>
        <dbReference type="PROSITE-ProRule" id="PRU00339"/>
    </source>
</evidence>
<keyword evidence="4" id="KW-1185">Reference proteome</keyword>
<dbReference type="InterPro" id="IPR019734">
    <property type="entry name" value="TPR_rpt"/>
</dbReference>
<accession>A0A8X8KR32</accession>
<name>A0A8X8KR32_9RHOB</name>
<gene>
    <name evidence="3" type="ORF">GEU84_010190</name>
</gene>
<dbReference type="InterPro" id="IPR011990">
    <property type="entry name" value="TPR-like_helical_dom_sf"/>
</dbReference>
<protein>
    <submittedName>
        <fullName evidence="3">Tetratricopeptide repeat protein</fullName>
    </submittedName>
</protein>
<evidence type="ECO:0000313" key="3">
    <source>
        <dbReference type="EMBL" id="NUB44752.1"/>
    </source>
</evidence>
<evidence type="ECO:0000313" key="4">
    <source>
        <dbReference type="Proteomes" id="UP000484076"/>
    </source>
</evidence>
<keyword evidence="2" id="KW-0732">Signal</keyword>
<comment type="caution">
    <text evidence="3">The sequence shown here is derived from an EMBL/GenBank/DDBJ whole genome shotgun (WGS) entry which is preliminary data.</text>
</comment>
<feature type="repeat" description="TPR" evidence="1">
    <location>
        <begin position="399"/>
        <end position="432"/>
    </location>
</feature>
<dbReference type="Proteomes" id="UP000484076">
    <property type="component" value="Unassembled WGS sequence"/>
</dbReference>
<dbReference type="PROSITE" id="PS50005">
    <property type="entry name" value="TPR"/>
    <property type="match status" value="1"/>
</dbReference>
<dbReference type="RefSeq" id="WP_152826442.1">
    <property type="nucleotide sequence ID" value="NZ_WHUT02000005.1"/>
</dbReference>
<proteinExistence type="predicted"/>
<organism evidence="3 4">
    <name type="scientific">Fertoeibacter niger</name>
    <dbReference type="NCBI Taxonomy" id="2656921"/>
    <lineage>
        <taxon>Bacteria</taxon>
        <taxon>Pseudomonadati</taxon>
        <taxon>Pseudomonadota</taxon>
        <taxon>Alphaproteobacteria</taxon>
        <taxon>Rhodobacterales</taxon>
        <taxon>Paracoccaceae</taxon>
        <taxon>Fertoeibacter</taxon>
    </lineage>
</organism>
<dbReference type="PANTHER" id="PTHR12558">
    <property type="entry name" value="CELL DIVISION CYCLE 16,23,27"/>
    <property type="match status" value="1"/>
</dbReference>
<evidence type="ECO:0000256" key="2">
    <source>
        <dbReference type="SAM" id="SignalP"/>
    </source>
</evidence>
<dbReference type="AlphaFoldDB" id="A0A8X8KR32"/>